<dbReference type="InParanoid" id="A0A167L188"/>
<evidence type="ECO:0000313" key="2">
    <source>
        <dbReference type="Proteomes" id="UP000077315"/>
    </source>
</evidence>
<reference evidence="2" key="1">
    <citation type="submission" date="2015-06" db="EMBL/GenBank/DDBJ databases">
        <title>Expansion of signal transduction pathways in fungi by whole-genome duplication.</title>
        <authorList>
            <consortium name="DOE Joint Genome Institute"/>
            <person name="Corrochano L.M."/>
            <person name="Kuo A."/>
            <person name="Marcet-Houben M."/>
            <person name="Polaino S."/>
            <person name="Salamov A."/>
            <person name="Villalobos J.M."/>
            <person name="Alvarez M.I."/>
            <person name="Avalos J."/>
            <person name="Benito E.P."/>
            <person name="Benoit I."/>
            <person name="Burger G."/>
            <person name="Camino L.P."/>
            <person name="Canovas D."/>
            <person name="Cerda-Olmedo E."/>
            <person name="Cheng J.-F."/>
            <person name="Dominguez A."/>
            <person name="Elias M."/>
            <person name="Eslava A.P."/>
            <person name="Glaser F."/>
            <person name="Grimwood J."/>
            <person name="Gutierrez G."/>
            <person name="Heitman J."/>
            <person name="Henrissat B."/>
            <person name="Iturriaga E.A."/>
            <person name="Lang B.F."/>
            <person name="Lavin J.L."/>
            <person name="Lee S."/>
            <person name="Li W."/>
            <person name="Lindquist E."/>
            <person name="Lopez-Garcia S."/>
            <person name="Luque E.M."/>
            <person name="Marcos A.T."/>
            <person name="Martin J."/>
            <person name="McCluskey K."/>
            <person name="Medina H.R."/>
            <person name="Miralles-Duran A."/>
            <person name="Miyazaki A."/>
            <person name="Munoz-Torres E."/>
            <person name="Oguiza J.A."/>
            <person name="Ohm R."/>
            <person name="Olmedo M."/>
            <person name="Orejas M."/>
            <person name="Ortiz-Castellanos L."/>
            <person name="Pisabarro A.G."/>
            <person name="Rodriguez-Romero J."/>
            <person name="Ruiz-Herrera J."/>
            <person name="Ruiz-Vazquez R."/>
            <person name="Sanz C."/>
            <person name="Schackwitz W."/>
            <person name="Schmutz J."/>
            <person name="Shahriari M."/>
            <person name="Shelest E."/>
            <person name="Silva-Franco F."/>
            <person name="Soanes D."/>
            <person name="Syed K."/>
            <person name="Tagua V.G."/>
            <person name="Talbot N.J."/>
            <person name="Thon M."/>
            <person name="De vries R.P."/>
            <person name="Wiebenga A."/>
            <person name="Yadav J.S."/>
            <person name="Braun E.L."/>
            <person name="Baker S."/>
            <person name="Garre V."/>
            <person name="Horwitz B."/>
            <person name="Torres-Martinez S."/>
            <person name="Idnurm A."/>
            <person name="Herrera-Estrella A."/>
            <person name="Gabaldon T."/>
            <person name="Grigoriev I.V."/>
        </authorList>
    </citation>
    <scope>NUCLEOTIDE SEQUENCE [LARGE SCALE GENOMIC DNA]</scope>
    <source>
        <strain evidence="2">NRRL 1555(-)</strain>
    </source>
</reference>
<name>A0A167L188_PHYB8</name>
<organism evidence="1 2">
    <name type="scientific">Phycomyces blakesleeanus (strain ATCC 8743b / DSM 1359 / FGSC 10004 / NBRC 33097 / NRRL 1555)</name>
    <dbReference type="NCBI Taxonomy" id="763407"/>
    <lineage>
        <taxon>Eukaryota</taxon>
        <taxon>Fungi</taxon>
        <taxon>Fungi incertae sedis</taxon>
        <taxon>Mucoromycota</taxon>
        <taxon>Mucoromycotina</taxon>
        <taxon>Mucoromycetes</taxon>
        <taxon>Mucorales</taxon>
        <taxon>Phycomycetaceae</taxon>
        <taxon>Phycomyces</taxon>
    </lineage>
</organism>
<proteinExistence type="predicted"/>
<dbReference type="Proteomes" id="UP000077315">
    <property type="component" value="Unassembled WGS sequence"/>
</dbReference>
<dbReference type="AlphaFoldDB" id="A0A167L188"/>
<dbReference type="VEuPathDB" id="FungiDB:PHYBLDRAFT_149756"/>
<protein>
    <submittedName>
        <fullName evidence="1">Uncharacterized protein</fullName>
    </submittedName>
</protein>
<dbReference type="GeneID" id="28993239"/>
<accession>A0A167L188</accession>
<gene>
    <name evidence="1" type="ORF">PHYBLDRAFT_149756</name>
</gene>
<dbReference type="EMBL" id="KV440992">
    <property type="protein sequence ID" value="OAD69358.1"/>
    <property type="molecule type" value="Genomic_DNA"/>
</dbReference>
<sequence>MGKLQPSPTLKPDFQNPAHNMGGLPNHSLVIFNLTEFYVVPSFYVVATPDEELDKTFYRTDTTEKLALDHQLIFA</sequence>
<dbReference type="RefSeq" id="XP_018287398.1">
    <property type="nucleotide sequence ID" value="XM_018432333.1"/>
</dbReference>
<keyword evidence="2" id="KW-1185">Reference proteome</keyword>
<evidence type="ECO:0000313" key="1">
    <source>
        <dbReference type="EMBL" id="OAD69358.1"/>
    </source>
</evidence>